<proteinExistence type="inferred from homology"/>
<evidence type="ECO:0000259" key="2">
    <source>
        <dbReference type="Pfam" id="PF03632"/>
    </source>
</evidence>
<protein>
    <recommendedName>
        <fullName evidence="2">Glycoside hydrolase family 65 central catalytic domain-containing protein</fullName>
    </recommendedName>
</protein>
<dbReference type="InterPro" id="IPR012341">
    <property type="entry name" value="6hp_glycosidase-like_sf"/>
</dbReference>
<dbReference type="Proteomes" id="UP001470230">
    <property type="component" value="Unassembled WGS sequence"/>
</dbReference>
<dbReference type="PANTHER" id="PTHR11051">
    <property type="entry name" value="GLYCOSYL HYDROLASE-RELATED"/>
    <property type="match status" value="1"/>
</dbReference>
<comment type="similarity">
    <text evidence="1">Belongs to the glycosyl hydrolase 65 family.</text>
</comment>
<dbReference type="EMBL" id="JAPFFF010000033">
    <property type="protein sequence ID" value="KAK8844288.1"/>
    <property type="molecule type" value="Genomic_DNA"/>
</dbReference>
<dbReference type="Gene3D" id="1.50.10.10">
    <property type="match status" value="1"/>
</dbReference>
<sequence>MQEQALKALSRPSNLPNEEDSWILEATDQTNYVGSPVANGQIGILPWCQPFSIKHVIINHVFEFSENKDVYRVIKAINPFDLKLKINGTLIDNNNISNWKQIIHMKTATHTTSFTFQDKAKIEYSIVALRGLPYAGLVTTKVESINNSKLTVEIENCHSIPQGEYINSKSLFEFREFPENAQLLSPKQISINGKINILRSSSTTTYGSHSVSASSAFRLIESSSPATLSYDQGQCSQVLKTEINGNSKLSFALIGAICTTRDYKDVRNESERQILFATVETVEHLLEKHEELWSKLWESDVKIEGEGQNNSCLGIQRIVRFALFNLYSFCREGSRLSISPMGLSSQGYNGHIFWDTELWMYPPLLVLNQGIARSLVDYRIDRQKAASQNAYSHGYKGLMYPWESDDNGEECTPTWALTGPLEHHVTADIGFALWNYYLVTKDQIWLKNEGYPAMKGVADFWTSRVVKVDNYYSIERVVGADEYAENITDNAFTNGAAIKCLEFAAKAAEIVGENDKEMISKWKEIAANLKIWKFDDGTTKEYKDYNGQMIKQADVNLLGYPLNVVSNEEDQKKDLIYYEEKVDPNDGPLMCYSVFVVQWARHLNIEKVTELLPRCYMPNLRPPFGALSETPNSQNPYFATGAGALLQAVIFGFAGLEITENGIIQKPSVLPKGWKKLTITGVGPEKKTFTRLAQ</sequence>
<dbReference type="PANTHER" id="PTHR11051:SF8">
    <property type="entry name" value="PROTEIN-GLUCOSYLGALACTOSYLHYDROXYLYSINE GLUCOSIDASE"/>
    <property type="match status" value="1"/>
</dbReference>
<dbReference type="SUPFAM" id="SSF48208">
    <property type="entry name" value="Six-hairpin glycosidases"/>
    <property type="match status" value="1"/>
</dbReference>
<dbReference type="InterPro" id="IPR008928">
    <property type="entry name" value="6-hairpin_glycosidase_sf"/>
</dbReference>
<keyword evidence="4" id="KW-1185">Reference proteome</keyword>
<evidence type="ECO:0000313" key="4">
    <source>
        <dbReference type="Proteomes" id="UP001470230"/>
    </source>
</evidence>
<reference evidence="3 4" key="1">
    <citation type="submission" date="2024-04" db="EMBL/GenBank/DDBJ databases">
        <title>Tritrichomonas musculus Genome.</title>
        <authorList>
            <person name="Alves-Ferreira E."/>
            <person name="Grigg M."/>
            <person name="Lorenzi H."/>
            <person name="Galac M."/>
        </authorList>
    </citation>
    <scope>NUCLEOTIDE SEQUENCE [LARGE SCALE GENOMIC DNA]</scope>
    <source>
        <strain evidence="3 4">EAF2021</strain>
    </source>
</reference>
<evidence type="ECO:0000256" key="1">
    <source>
        <dbReference type="ARBA" id="ARBA00006768"/>
    </source>
</evidence>
<gene>
    <name evidence="3" type="ORF">M9Y10_024499</name>
</gene>
<dbReference type="InterPro" id="IPR037018">
    <property type="entry name" value="GH65_N"/>
</dbReference>
<evidence type="ECO:0000313" key="3">
    <source>
        <dbReference type="EMBL" id="KAK8844288.1"/>
    </source>
</evidence>
<feature type="domain" description="Glycoside hydrolase family 65 central catalytic" evidence="2">
    <location>
        <begin position="320"/>
        <end position="533"/>
    </location>
</feature>
<name>A0ABR2HC44_9EUKA</name>
<organism evidence="3 4">
    <name type="scientific">Tritrichomonas musculus</name>
    <dbReference type="NCBI Taxonomy" id="1915356"/>
    <lineage>
        <taxon>Eukaryota</taxon>
        <taxon>Metamonada</taxon>
        <taxon>Parabasalia</taxon>
        <taxon>Tritrichomonadida</taxon>
        <taxon>Tritrichomonadidae</taxon>
        <taxon>Tritrichomonas</taxon>
    </lineage>
</organism>
<dbReference type="InterPro" id="IPR005195">
    <property type="entry name" value="Glyco_hydro_65_M"/>
</dbReference>
<dbReference type="Gene3D" id="2.70.98.40">
    <property type="entry name" value="Glycoside hydrolase, family 65, N-terminal domain"/>
    <property type="match status" value="1"/>
</dbReference>
<accession>A0ABR2HC44</accession>
<dbReference type="Pfam" id="PF03632">
    <property type="entry name" value="Glyco_hydro_65m"/>
    <property type="match status" value="1"/>
</dbReference>
<comment type="caution">
    <text evidence="3">The sequence shown here is derived from an EMBL/GenBank/DDBJ whole genome shotgun (WGS) entry which is preliminary data.</text>
</comment>